<keyword evidence="2" id="KW-1185">Reference proteome</keyword>
<dbReference type="RefSeq" id="WP_090478718.1">
    <property type="nucleotide sequence ID" value="NZ_FOWZ01000002.1"/>
</dbReference>
<accession>A0A1I5M8K2</accession>
<dbReference type="Proteomes" id="UP000199331">
    <property type="component" value="Unassembled WGS sequence"/>
</dbReference>
<dbReference type="OrthoDB" id="7510084at2"/>
<evidence type="ECO:0000313" key="2">
    <source>
        <dbReference type="Proteomes" id="UP000199331"/>
    </source>
</evidence>
<organism evidence="1 2">
    <name type="scientific">Qipengyuania nanhaisediminis</name>
    <dbReference type="NCBI Taxonomy" id="604088"/>
    <lineage>
        <taxon>Bacteria</taxon>
        <taxon>Pseudomonadati</taxon>
        <taxon>Pseudomonadota</taxon>
        <taxon>Alphaproteobacteria</taxon>
        <taxon>Sphingomonadales</taxon>
        <taxon>Erythrobacteraceae</taxon>
        <taxon>Qipengyuania</taxon>
    </lineage>
</organism>
<reference evidence="2" key="1">
    <citation type="submission" date="2016-10" db="EMBL/GenBank/DDBJ databases">
        <authorList>
            <person name="Varghese N."/>
            <person name="Submissions S."/>
        </authorList>
    </citation>
    <scope>NUCLEOTIDE SEQUENCE [LARGE SCALE GENOMIC DNA]</scope>
    <source>
        <strain evidence="2">CGMCC 1.7715</strain>
    </source>
</reference>
<protein>
    <submittedName>
        <fullName evidence="1">Uncharacterized protein</fullName>
    </submittedName>
</protein>
<proteinExistence type="predicted"/>
<evidence type="ECO:0000313" key="1">
    <source>
        <dbReference type="EMBL" id="SFP05922.1"/>
    </source>
</evidence>
<dbReference type="AlphaFoldDB" id="A0A1I5M8K2"/>
<gene>
    <name evidence="1" type="ORF">SAMN04488060_1196</name>
</gene>
<dbReference type="STRING" id="604088.SAMN04488060_1196"/>
<dbReference type="EMBL" id="FOWZ01000002">
    <property type="protein sequence ID" value="SFP05922.1"/>
    <property type="molecule type" value="Genomic_DNA"/>
</dbReference>
<name>A0A1I5M8K2_9SPHN</name>
<sequence>MPVHFAAARTAARSPVARILAKQSPGIAANDNDYPVGEPFAMESLRDALMHFAEHGMGAAKEAHRLALVAHEADNVDDREHWVGICRTLDAREASKFERALILQDAPLIG</sequence>